<dbReference type="HOGENOM" id="CLU_3163769_0_0_5"/>
<keyword evidence="2" id="KW-1185">Reference proteome</keyword>
<accession>K8NVN0</accession>
<proteinExistence type="predicted"/>
<evidence type="ECO:0000313" key="1">
    <source>
        <dbReference type="EMBL" id="EKS32559.1"/>
    </source>
</evidence>
<sequence length="47" mass="5249">MLPSPCSQINWLYWAISHPHFAQVGLSDVPVFAYFVRNGETVTKSGP</sequence>
<dbReference type="AlphaFoldDB" id="K8NVN0"/>
<comment type="caution">
    <text evidence="1">The sequence shown here is derived from an EMBL/GenBank/DDBJ whole genome shotgun (WGS) entry which is preliminary data.</text>
</comment>
<organism evidence="1 2">
    <name type="scientific">Afipia clevelandensis ATCC 49720</name>
    <dbReference type="NCBI Taxonomy" id="883079"/>
    <lineage>
        <taxon>Bacteria</taxon>
        <taxon>Pseudomonadati</taxon>
        <taxon>Pseudomonadota</taxon>
        <taxon>Alphaproteobacteria</taxon>
        <taxon>Hyphomicrobiales</taxon>
        <taxon>Nitrobacteraceae</taxon>
        <taxon>Afipia</taxon>
    </lineage>
</organism>
<gene>
    <name evidence="1" type="ORF">HMPREF9696_03536</name>
</gene>
<evidence type="ECO:0000313" key="2">
    <source>
        <dbReference type="Proteomes" id="UP000001095"/>
    </source>
</evidence>
<dbReference type="EMBL" id="AGWY01000015">
    <property type="protein sequence ID" value="EKS32559.1"/>
    <property type="molecule type" value="Genomic_DNA"/>
</dbReference>
<reference evidence="1 2" key="1">
    <citation type="submission" date="2012-04" db="EMBL/GenBank/DDBJ databases">
        <title>The Genome Sequence of Afipia clevelandensis ATCC 49720.</title>
        <authorList>
            <consortium name="The Broad Institute Genome Sequencing Platform"/>
            <person name="Earl A."/>
            <person name="Ward D."/>
            <person name="Feldgarden M."/>
            <person name="Gevers D."/>
            <person name="Huys G."/>
            <person name="Walker B."/>
            <person name="Young S.K."/>
            <person name="Zeng Q."/>
            <person name="Gargeya S."/>
            <person name="Fitzgerald M."/>
            <person name="Haas B."/>
            <person name="Abouelleil A."/>
            <person name="Alvarado L."/>
            <person name="Arachchi H.M."/>
            <person name="Berlin A."/>
            <person name="Chapman S.B."/>
            <person name="Goldberg J."/>
            <person name="Griggs A."/>
            <person name="Gujja S."/>
            <person name="Hansen M."/>
            <person name="Howarth C."/>
            <person name="Imamovic A."/>
            <person name="Larimer J."/>
            <person name="McCowen C."/>
            <person name="Montmayeur A."/>
            <person name="Murphy C."/>
            <person name="Neiman D."/>
            <person name="Pearson M."/>
            <person name="Priest M."/>
            <person name="Roberts A."/>
            <person name="Saif S."/>
            <person name="Shea T."/>
            <person name="Sisk P."/>
            <person name="Sykes S."/>
            <person name="Wortman J."/>
            <person name="Nusbaum C."/>
            <person name="Birren B."/>
        </authorList>
    </citation>
    <scope>NUCLEOTIDE SEQUENCE [LARGE SCALE GENOMIC DNA]</scope>
    <source>
        <strain evidence="1 2">ATCC 49720</strain>
    </source>
</reference>
<protein>
    <submittedName>
        <fullName evidence="1">Uncharacterized protein</fullName>
    </submittedName>
</protein>
<name>K8NVN0_9BRAD</name>
<dbReference type="Proteomes" id="UP000001095">
    <property type="component" value="Unassembled WGS sequence"/>
</dbReference>